<dbReference type="AlphaFoldDB" id="A0A9E7AM52"/>
<feature type="domain" description="Cgl0159-like" evidence="1">
    <location>
        <begin position="36"/>
        <end position="285"/>
    </location>
</feature>
<accession>A0A9E7AM52</accession>
<sequence length="289" mass="30670">MSLIAKLSQIRMHAPEAFAKALRERPKADPAQLSGNLMIIACDHPARGALGAGGGEQAMASREQLLDRCIQALSREGVDGFLGTADLIEDLALLGALDNKLVFGSMNRGGLQGAQFEIDDRFTGYNARGVVEANLDGGKMLLRMDYHDPASVRTLEHCAQAVDELARSRKVAMVEPFITYREGGSVKALLDAKSVITSITVASGLGSTSAYTWLKLPAVDDMERVMEATTLPALILGGAGKGNLDEDLVAWGKALQAPNVRGLVIGRSLLFPADGDVATAVDKTVQLLK</sequence>
<evidence type="ECO:0000259" key="1">
    <source>
        <dbReference type="Pfam" id="PF22649"/>
    </source>
</evidence>
<gene>
    <name evidence="2" type="ORF">M3I41_07290</name>
</gene>
<dbReference type="InterPro" id="IPR013785">
    <property type="entry name" value="Aldolase_TIM"/>
</dbReference>
<dbReference type="Proteomes" id="UP000830236">
    <property type="component" value="Chromosome"/>
</dbReference>
<organism evidence="2 3">
    <name type="scientific">Actinomyces graevenitzii</name>
    <dbReference type="NCBI Taxonomy" id="55565"/>
    <lineage>
        <taxon>Bacteria</taxon>
        <taxon>Bacillati</taxon>
        <taxon>Actinomycetota</taxon>
        <taxon>Actinomycetes</taxon>
        <taxon>Actinomycetales</taxon>
        <taxon>Actinomycetaceae</taxon>
        <taxon>Actinomyces</taxon>
    </lineage>
</organism>
<dbReference type="EMBL" id="CP097095">
    <property type="protein sequence ID" value="UQF79384.1"/>
    <property type="molecule type" value="Genomic_DNA"/>
</dbReference>
<name>A0A9E7AM52_9ACTO</name>
<evidence type="ECO:0000313" key="3">
    <source>
        <dbReference type="Proteomes" id="UP000830236"/>
    </source>
</evidence>
<proteinExistence type="predicted"/>
<protein>
    <submittedName>
        <fullName evidence="2">Deoxyribose-phosphate aldolase</fullName>
    </submittedName>
</protein>
<dbReference type="SUPFAM" id="SSF51569">
    <property type="entry name" value="Aldolase"/>
    <property type="match status" value="1"/>
</dbReference>
<dbReference type="KEGG" id="agh:M3I41_07290"/>
<dbReference type="InterPro" id="IPR054574">
    <property type="entry name" value="Cgl0159_dom"/>
</dbReference>
<evidence type="ECO:0000313" key="2">
    <source>
        <dbReference type="EMBL" id="UQF79384.1"/>
    </source>
</evidence>
<dbReference type="Gene3D" id="3.20.20.70">
    <property type="entry name" value="Aldolase class I"/>
    <property type="match status" value="1"/>
</dbReference>
<reference evidence="2" key="1">
    <citation type="submission" date="2022-05" db="EMBL/GenBank/DDBJ databases">
        <title>Using nanopore sequencing to obtain complete genomes from saliva samples.</title>
        <authorList>
            <person name="Baker J.L."/>
        </authorList>
    </citation>
    <scope>NUCLEOTIDE SEQUENCE</scope>
    <source>
        <strain evidence="2">JCVI-JB-Ag32</strain>
    </source>
</reference>
<dbReference type="Pfam" id="PF22649">
    <property type="entry name" value="Cgl0159"/>
    <property type="match status" value="1"/>
</dbReference>